<comment type="similarity">
    <text evidence="1">Belongs to the peptidase S28 family.</text>
</comment>
<dbReference type="PANTHER" id="PTHR11010:SF117">
    <property type="entry name" value="SERINE PROTEASE 16"/>
    <property type="match status" value="1"/>
</dbReference>
<dbReference type="InterPro" id="IPR008758">
    <property type="entry name" value="Peptidase_S28"/>
</dbReference>
<evidence type="ECO:0000313" key="8">
    <source>
        <dbReference type="Proteomes" id="UP001374579"/>
    </source>
</evidence>
<evidence type="ECO:0000256" key="4">
    <source>
        <dbReference type="ARBA" id="ARBA00022801"/>
    </source>
</evidence>
<dbReference type="PANTHER" id="PTHR11010">
    <property type="entry name" value="PROTEASE S28 PRO-X CARBOXYPEPTIDASE-RELATED"/>
    <property type="match status" value="1"/>
</dbReference>
<keyword evidence="8" id="KW-1185">Reference proteome</keyword>
<evidence type="ECO:0000256" key="5">
    <source>
        <dbReference type="ARBA" id="ARBA00023180"/>
    </source>
</evidence>
<comment type="caution">
    <text evidence="7">The sequence shown here is derived from an EMBL/GenBank/DDBJ whole genome shotgun (WGS) entry which is preliminary data.</text>
</comment>
<proteinExistence type="inferred from homology"/>
<dbReference type="AlphaFoldDB" id="A0AAN9AP89"/>
<evidence type="ECO:0000256" key="1">
    <source>
        <dbReference type="ARBA" id="ARBA00011079"/>
    </source>
</evidence>
<dbReference type="Pfam" id="PF05577">
    <property type="entry name" value="Peptidase_S28"/>
    <property type="match status" value="1"/>
</dbReference>
<keyword evidence="4" id="KW-0378">Hydrolase</keyword>
<gene>
    <name evidence="7" type="ORF">V1264_010409</name>
</gene>
<dbReference type="EMBL" id="JBAMIC010000024">
    <property type="protein sequence ID" value="KAK7090643.1"/>
    <property type="molecule type" value="Genomic_DNA"/>
</dbReference>
<keyword evidence="3 6" id="KW-0732">Signal</keyword>
<keyword evidence="5" id="KW-0325">Glycoprotein</keyword>
<protein>
    <recommendedName>
        <fullName evidence="9">Serine protease K12H4.7</fullName>
    </recommendedName>
</protein>
<dbReference type="Gene3D" id="1.20.120.980">
    <property type="entry name" value="Serine carboxypeptidase S28, SKS domain"/>
    <property type="match status" value="1"/>
</dbReference>
<dbReference type="GO" id="GO:0070008">
    <property type="term" value="F:serine-type exopeptidase activity"/>
    <property type="evidence" value="ECO:0007669"/>
    <property type="project" value="InterPro"/>
</dbReference>
<evidence type="ECO:0008006" key="9">
    <source>
        <dbReference type="Google" id="ProtNLM"/>
    </source>
</evidence>
<name>A0AAN9AP89_9CAEN</name>
<evidence type="ECO:0000256" key="3">
    <source>
        <dbReference type="ARBA" id="ARBA00022729"/>
    </source>
</evidence>
<evidence type="ECO:0000313" key="7">
    <source>
        <dbReference type="EMBL" id="KAK7090643.1"/>
    </source>
</evidence>
<dbReference type="Proteomes" id="UP001374579">
    <property type="component" value="Unassembled WGS sequence"/>
</dbReference>
<dbReference type="Gene3D" id="3.40.50.1820">
    <property type="entry name" value="alpha/beta hydrolase"/>
    <property type="match status" value="1"/>
</dbReference>
<evidence type="ECO:0000256" key="6">
    <source>
        <dbReference type="SAM" id="SignalP"/>
    </source>
</evidence>
<evidence type="ECO:0000256" key="2">
    <source>
        <dbReference type="ARBA" id="ARBA00022670"/>
    </source>
</evidence>
<feature type="chain" id="PRO_5042866666" description="Serine protease K12H4.7" evidence="6">
    <location>
        <begin position="20"/>
        <end position="496"/>
    </location>
</feature>
<organism evidence="7 8">
    <name type="scientific">Littorina saxatilis</name>
    <dbReference type="NCBI Taxonomy" id="31220"/>
    <lineage>
        <taxon>Eukaryota</taxon>
        <taxon>Metazoa</taxon>
        <taxon>Spiralia</taxon>
        <taxon>Lophotrochozoa</taxon>
        <taxon>Mollusca</taxon>
        <taxon>Gastropoda</taxon>
        <taxon>Caenogastropoda</taxon>
        <taxon>Littorinimorpha</taxon>
        <taxon>Littorinoidea</taxon>
        <taxon>Littorinidae</taxon>
        <taxon>Littorina</taxon>
    </lineage>
</organism>
<sequence length="496" mass="55398">MRVFLLTFGFVCIFSVCQAWTPKFHNGRPRGGFVPPPPRSKSMLGKPLSADMWFNQTLNHFNDADTRTFQQRYFMSDKYYKPGGPVFLSIGGEGPANAVWMENGAWVEYAKEHHAMMFLVEHRYYGKTQPTVDMSVENLQFLSSEQALADLAHFIVFAQEKYKLPDNKWIAIGGSYSGALAGWFRMKYPHLVTGAIATSAPVFAKLNFLEYLSVVRNSLSVSSSSCVTNIQQAVTQLENMLNTTDGRQTLKKMFKLCDDINITNTDDVANLYAVLAGNFEDVVQYNKDNRAFEGAAGTNITIDTLCGIMDKNTSSSALQRYADVNSLMLLTSKEKCQDFTYQKMVDGLRKVDWKSDAAAGGRQWTYQTCTEFGYYQTSDFKSQPFGHKFPLDFFVKQCQDIYDPKFNADLIGRGINRTNTNYGGYGIKVTNVVFPNGSIDPWHALGVVKSLSPDATAIFIDGTAHCANMYPPSSTDPAPLVQARATITKLIGKWVA</sequence>
<feature type="signal peptide" evidence="6">
    <location>
        <begin position="1"/>
        <end position="19"/>
    </location>
</feature>
<dbReference type="GO" id="GO:0008239">
    <property type="term" value="F:dipeptidyl-peptidase activity"/>
    <property type="evidence" value="ECO:0007669"/>
    <property type="project" value="TreeGrafter"/>
</dbReference>
<dbReference type="GO" id="GO:0006508">
    <property type="term" value="P:proteolysis"/>
    <property type="evidence" value="ECO:0007669"/>
    <property type="project" value="UniProtKB-KW"/>
</dbReference>
<keyword evidence="2" id="KW-0645">Protease</keyword>
<dbReference type="InterPro" id="IPR042269">
    <property type="entry name" value="Ser_carbopepase_S28_SKS"/>
</dbReference>
<dbReference type="InterPro" id="IPR029058">
    <property type="entry name" value="AB_hydrolase_fold"/>
</dbReference>
<reference evidence="7 8" key="1">
    <citation type="submission" date="2024-02" db="EMBL/GenBank/DDBJ databases">
        <title>Chromosome-scale genome assembly of the rough periwinkle Littorina saxatilis.</title>
        <authorList>
            <person name="De Jode A."/>
            <person name="Faria R."/>
            <person name="Formenti G."/>
            <person name="Sims Y."/>
            <person name="Smith T.P."/>
            <person name="Tracey A."/>
            <person name="Wood J.M.D."/>
            <person name="Zagrodzka Z.B."/>
            <person name="Johannesson K."/>
            <person name="Butlin R.K."/>
            <person name="Leder E.H."/>
        </authorList>
    </citation>
    <scope>NUCLEOTIDE SEQUENCE [LARGE SCALE GENOMIC DNA]</scope>
    <source>
        <strain evidence="7">Snail1</strain>
        <tissue evidence="7">Muscle</tissue>
    </source>
</reference>
<dbReference type="FunFam" id="1.20.120.980:FF:000003">
    <property type="entry name" value="Serine protease 16"/>
    <property type="match status" value="1"/>
</dbReference>
<dbReference type="SUPFAM" id="SSF53474">
    <property type="entry name" value="alpha/beta-Hydrolases"/>
    <property type="match status" value="1"/>
</dbReference>
<accession>A0AAN9AP89</accession>